<dbReference type="Pfam" id="PF13456">
    <property type="entry name" value="RVT_3"/>
    <property type="match status" value="1"/>
</dbReference>
<dbReference type="CDD" id="cd06222">
    <property type="entry name" value="RNase_H_like"/>
    <property type="match status" value="1"/>
</dbReference>
<dbReference type="InterPro" id="IPR044730">
    <property type="entry name" value="RNase_H-like_dom_plant"/>
</dbReference>
<dbReference type="InterPro" id="IPR002156">
    <property type="entry name" value="RNaseH_domain"/>
</dbReference>
<gene>
    <name evidence="2" type="ORF">R3W88_006266</name>
</gene>
<dbReference type="InterPro" id="IPR036397">
    <property type="entry name" value="RNaseH_sf"/>
</dbReference>
<keyword evidence="3" id="KW-1185">Reference proteome</keyword>
<name>A0AAV9KF86_9SOLN</name>
<dbReference type="InterPro" id="IPR012337">
    <property type="entry name" value="RNaseH-like_sf"/>
</dbReference>
<accession>A0AAV9KF86</accession>
<dbReference type="SUPFAM" id="SSF53098">
    <property type="entry name" value="Ribonuclease H-like"/>
    <property type="match status" value="1"/>
</dbReference>
<evidence type="ECO:0000313" key="3">
    <source>
        <dbReference type="Proteomes" id="UP001311915"/>
    </source>
</evidence>
<dbReference type="Proteomes" id="UP001311915">
    <property type="component" value="Unassembled WGS sequence"/>
</dbReference>
<proteinExistence type="predicted"/>
<reference evidence="2 3" key="1">
    <citation type="submission" date="2023-10" db="EMBL/GenBank/DDBJ databases">
        <title>Genome-Wide Identification Analysis in wild type Solanum Pinnatisectum Reveals Some Genes Defensing Phytophthora Infestans.</title>
        <authorList>
            <person name="Sun C."/>
        </authorList>
    </citation>
    <scope>NUCLEOTIDE SEQUENCE [LARGE SCALE GENOMIC DNA]</scope>
    <source>
        <strain evidence="2">LQN</strain>
        <tissue evidence="2">Leaf</tissue>
    </source>
</reference>
<organism evidence="2 3">
    <name type="scientific">Solanum pinnatisectum</name>
    <name type="common">tansyleaf nightshade</name>
    <dbReference type="NCBI Taxonomy" id="50273"/>
    <lineage>
        <taxon>Eukaryota</taxon>
        <taxon>Viridiplantae</taxon>
        <taxon>Streptophyta</taxon>
        <taxon>Embryophyta</taxon>
        <taxon>Tracheophyta</taxon>
        <taxon>Spermatophyta</taxon>
        <taxon>Magnoliopsida</taxon>
        <taxon>eudicotyledons</taxon>
        <taxon>Gunneridae</taxon>
        <taxon>Pentapetalae</taxon>
        <taxon>asterids</taxon>
        <taxon>lamiids</taxon>
        <taxon>Solanales</taxon>
        <taxon>Solanaceae</taxon>
        <taxon>Solanoideae</taxon>
        <taxon>Solaneae</taxon>
        <taxon>Solanum</taxon>
    </lineage>
</organism>
<sequence length="258" mass="30518">MDHIIKDTNHLFCQSDHAKRIWSFFAGPLGIDHTSKSYKMMLLNWWNYKSHNIFATYITKILPLIIVKFENLRVSFYRAKTNVLNTFVQVLKIKFRRDNLGEEWSAICNASQANIEQRVFQSYQMEQASPPHSASMLFGIKWCVNNGHSVIIGETNSLLITKCVRREWKVPWRILHIINEIQELVEKHGFEIKHCFREANRPVDKLASMSHTFESIHVFYSRIELPNQVKGLVNMDKWDIHFFRIKMNKPSHIIYDPQ</sequence>
<dbReference type="AlphaFoldDB" id="A0AAV9KF86"/>
<evidence type="ECO:0000313" key="2">
    <source>
        <dbReference type="EMBL" id="KAK4711753.1"/>
    </source>
</evidence>
<dbReference type="InterPro" id="IPR053151">
    <property type="entry name" value="RNase_H-like"/>
</dbReference>
<dbReference type="PANTHER" id="PTHR47723:SF14">
    <property type="entry name" value="RNASE H TYPE-1 DOMAIN-CONTAINING PROTEIN"/>
    <property type="match status" value="1"/>
</dbReference>
<dbReference type="PANTHER" id="PTHR47723">
    <property type="entry name" value="OS05G0353850 PROTEIN"/>
    <property type="match status" value="1"/>
</dbReference>
<feature type="domain" description="RNase H type-1" evidence="1">
    <location>
        <begin position="136"/>
        <end position="209"/>
    </location>
</feature>
<dbReference type="GO" id="GO:0004523">
    <property type="term" value="F:RNA-DNA hybrid ribonuclease activity"/>
    <property type="evidence" value="ECO:0007669"/>
    <property type="project" value="InterPro"/>
</dbReference>
<comment type="caution">
    <text evidence="2">The sequence shown here is derived from an EMBL/GenBank/DDBJ whole genome shotgun (WGS) entry which is preliminary data.</text>
</comment>
<protein>
    <recommendedName>
        <fullName evidence="1">RNase H type-1 domain-containing protein</fullName>
    </recommendedName>
</protein>
<dbReference type="EMBL" id="JAWPEI010000011">
    <property type="protein sequence ID" value="KAK4711753.1"/>
    <property type="molecule type" value="Genomic_DNA"/>
</dbReference>
<dbReference type="GO" id="GO:0003676">
    <property type="term" value="F:nucleic acid binding"/>
    <property type="evidence" value="ECO:0007669"/>
    <property type="project" value="InterPro"/>
</dbReference>
<evidence type="ECO:0000259" key="1">
    <source>
        <dbReference type="Pfam" id="PF13456"/>
    </source>
</evidence>
<dbReference type="Gene3D" id="3.30.420.10">
    <property type="entry name" value="Ribonuclease H-like superfamily/Ribonuclease H"/>
    <property type="match status" value="1"/>
</dbReference>